<organism evidence="1 2">
    <name type="scientific">Streptomyces lydicus</name>
    <dbReference type="NCBI Taxonomy" id="47763"/>
    <lineage>
        <taxon>Bacteria</taxon>
        <taxon>Bacillati</taxon>
        <taxon>Actinomycetota</taxon>
        <taxon>Actinomycetes</taxon>
        <taxon>Kitasatosporales</taxon>
        <taxon>Streptomycetaceae</taxon>
        <taxon>Streptomyces</taxon>
    </lineage>
</organism>
<accession>A0A3S9Y3R6</accession>
<dbReference type="Proteomes" id="UP000275579">
    <property type="component" value="Chromosome"/>
</dbReference>
<reference evidence="1 2" key="1">
    <citation type="submission" date="2018-04" db="EMBL/GenBank/DDBJ databases">
        <title>Complete genome sequences of Streptomyces lydicus strain WYEC and characterization of antagonistic properties of biological control agents.</title>
        <authorList>
            <person name="Mariita R.M."/>
            <person name="Sello J.K."/>
        </authorList>
    </citation>
    <scope>NUCLEOTIDE SEQUENCE [LARGE SCALE GENOMIC DNA]</scope>
    <source>
        <strain evidence="1 2">WYEC 108</strain>
    </source>
</reference>
<name>A0A3S9Y3R6_9ACTN</name>
<evidence type="ECO:0000313" key="1">
    <source>
        <dbReference type="EMBL" id="AZS69652.1"/>
    </source>
</evidence>
<dbReference type="RefSeq" id="WP_127148889.1">
    <property type="nucleotide sequence ID" value="NZ_CP029042.1"/>
</dbReference>
<sequence length="91" mass="9964">MPWTFDKSRLEVVGQLTNSEQATFDIFQNAIQGEGLHPAQAAARAGDTNYKRLLGDQFQIRLSQSSRATFLVLDDGGGNGRVEMLQLAGHT</sequence>
<dbReference type="EMBL" id="CP029042">
    <property type="protein sequence ID" value="AZS69652.1"/>
    <property type="molecule type" value="Genomic_DNA"/>
</dbReference>
<evidence type="ECO:0000313" key="2">
    <source>
        <dbReference type="Proteomes" id="UP000275579"/>
    </source>
</evidence>
<proteinExistence type="predicted"/>
<protein>
    <submittedName>
        <fullName evidence="1">Uncharacterized protein</fullName>
    </submittedName>
</protein>
<dbReference type="AlphaFoldDB" id="A0A3S9Y3R6"/>
<gene>
    <name evidence="1" type="ORF">DDE74_00445</name>
</gene>